<accession>A0A017S684</accession>
<dbReference type="GeneID" id="63698009"/>
<dbReference type="HOGENOM" id="CLU_143025_0_0_1"/>
<dbReference type="AlphaFoldDB" id="A0A017S684"/>
<feature type="domain" description="Ricin B lectin" evidence="1">
    <location>
        <begin position="45"/>
        <end position="130"/>
    </location>
</feature>
<dbReference type="EMBL" id="KK088442">
    <property type="protein sequence ID" value="EYE91665.1"/>
    <property type="molecule type" value="Genomic_DNA"/>
</dbReference>
<evidence type="ECO:0000313" key="2">
    <source>
        <dbReference type="EMBL" id="EYE91665.1"/>
    </source>
</evidence>
<dbReference type="Proteomes" id="UP000019804">
    <property type="component" value="Unassembled WGS sequence"/>
</dbReference>
<evidence type="ECO:0000259" key="1">
    <source>
        <dbReference type="Pfam" id="PF14200"/>
    </source>
</evidence>
<dbReference type="PROSITE" id="PS50231">
    <property type="entry name" value="RICIN_B_LECTIN"/>
    <property type="match status" value="1"/>
</dbReference>
<gene>
    <name evidence="2" type="ORF">EURHEDRAFT_416166</name>
</gene>
<organism evidence="2 3">
    <name type="scientific">Aspergillus ruber (strain CBS 135680)</name>
    <dbReference type="NCBI Taxonomy" id="1388766"/>
    <lineage>
        <taxon>Eukaryota</taxon>
        <taxon>Fungi</taxon>
        <taxon>Dikarya</taxon>
        <taxon>Ascomycota</taxon>
        <taxon>Pezizomycotina</taxon>
        <taxon>Eurotiomycetes</taxon>
        <taxon>Eurotiomycetidae</taxon>
        <taxon>Eurotiales</taxon>
        <taxon>Aspergillaceae</taxon>
        <taxon>Aspergillus</taxon>
        <taxon>Aspergillus subgen. Aspergillus</taxon>
    </lineage>
</organism>
<reference evidence="3" key="1">
    <citation type="journal article" date="2014" name="Nat. Commun.">
        <title>Genomic adaptations of the halophilic Dead Sea filamentous fungus Eurotium rubrum.</title>
        <authorList>
            <person name="Kis-Papo T."/>
            <person name="Weig A.R."/>
            <person name="Riley R."/>
            <person name="Persoh D."/>
            <person name="Salamov A."/>
            <person name="Sun H."/>
            <person name="Lipzen A."/>
            <person name="Wasser S.P."/>
            <person name="Rambold G."/>
            <person name="Grigoriev I.V."/>
            <person name="Nevo E."/>
        </authorList>
    </citation>
    <scope>NUCLEOTIDE SEQUENCE [LARGE SCALE GENOMIC DNA]</scope>
    <source>
        <strain evidence="3">CBS 135680</strain>
    </source>
</reference>
<keyword evidence="2" id="KW-0430">Lectin</keyword>
<dbReference type="RefSeq" id="XP_040635355.1">
    <property type="nucleotide sequence ID" value="XM_040782885.1"/>
</dbReference>
<protein>
    <submittedName>
        <fullName evidence="2">Ricin B-like lectin</fullName>
    </submittedName>
</protein>
<sequence>MASQIRPGLYLLEVEHSHLLLDLDDSKTANGTAVQTYESKFDNVNQKWQVVSAGNDEYLILANKAGTYVTAPKQDTYEITGNLISPTDKHARWKFVEVGNGAYYIYSVAFPKSVFDVQRSGKNNKTSVLAYPARSSDNANQQWRLKPTQ</sequence>
<dbReference type="Pfam" id="PF14200">
    <property type="entry name" value="RicinB_lectin_2"/>
    <property type="match status" value="1"/>
</dbReference>
<dbReference type="Gene3D" id="2.80.10.50">
    <property type="match status" value="1"/>
</dbReference>
<dbReference type="InterPro" id="IPR035992">
    <property type="entry name" value="Ricin_B-like_lectins"/>
</dbReference>
<dbReference type="GO" id="GO:0030246">
    <property type="term" value="F:carbohydrate binding"/>
    <property type="evidence" value="ECO:0007669"/>
    <property type="project" value="UniProtKB-KW"/>
</dbReference>
<name>A0A017S684_ASPRC</name>
<keyword evidence="3" id="KW-1185">Reference proteome</keyword>
<proteinExistence type="predicted"/>
<dbReference type="InterPro" id="IPR000772">
    <property type="entry name" value="Ricin_B_lectin"/>
</dbReference>
<dbReference type="SUPFAM" id="SSF50370">
    <property type="entry name" value="Ricin B-like lectins"/>
    <property type="match status" value="1"/>
</dbReference>
<dbReference type="OrthoDB" id="4476188at2759"/>
<evidence type="ECO:0000313" key="3">
    <source>
        <dbReference type="Proteomes" id="UP000019804"/>
    </source>
</evidence>